<organism evidence="8 9">
    <name type="scientific">Pristionchus mayeri</name>
    <dbReference type="NCBI Taxonomy" id="1317129"/>
    <lineage>
        <taxon>Eukaryota</taxon>
        <taxon>Metazoa</taxon>
        <taxon>Ecdysozoa</taxon>
        <taxon>Nematoda</taxon>
        <taxon>Chromadorea</taxon>
        <taxon>Rhabditida</taxon>
        <taxon>Rhabditina</taxon>
        <taxon>Diplogasteromorpha</taxon>
        <taxon>Diplogasteroidea</taxon>
        <taxon>Neodiplogasteridae</taxon>
        <taxon>Pristionchus</taxon>
    </lineage>
</organism>
<dbReference type="InterPro" id="IPR001247">
    <property type="entry name" value="ExoRNase_PH_dom1"/>
</dbReference>
<dbReference type="GO" id="GO:0071028">
    <property type="term" value="P:nuclear mRNA surveillance"/>
    <property type="evidence" value="ECO:0007669"/>
    <property type="project" value="TreeGrafter"/>
</dbReference>
<dbReference type="GO" id="GO:0034475">
    <property type="term" value="P:U4 snRNA 3'-end processing"/>
    <property type="evidence" value="ECO:0007669"/>
    <property type="project" value="TreeGrafter"/>
</dbReference>
<dbReference type="PANTHER" id="PTHR11097:SF8">
    <property type="entry name" value="EXOSOME COMPLEX COMPONENT RRP42"/>
    <property type="match status" value="1"/>
</dbReference>
<dbReference type="Proteomes" id="UP001328107">
    <property type="component" value="Unassembled WGS sequence"/>
</dbReference>
<dbReference type="GO" id="GO:0035925">
    <property type="term" value="F:mRNA 3'-UTR AU-rich region binding"/>
    <property type="evidence" value="ECO:0007669"/>
    <property type="project" value="TreeGrafter"/>
</dbReference>
<feature type="non-terminal residue" evidence="8">
    <location>
        <position position="1"/>
    </location>
</feature>
<dbReference type="GO" id="GO:0000467">
    <property type="term" value="P:exonucleolytic trimming to generate mature 3'-end of 5.8S rRNA from tricistronic rRNA transcript (SSU-rRNA, 5.8S rRNA, LSU-rRNA)"/>
    <property type="evidence" value="ECO:0007669"/>
    <property type="project" value="TreeGrafter"/>
</dbReference>
<dbReference type="InterPro" id="IPR050590">
    <property type="entry name" value="Exosome_comp_Rrp42_subfam"/>
</dbReference>
<evidence type="ECO:0000256" key="3">
    <source>
        <dbReference type="ARBA" id="ARBA00006678"/>
    </source>
</evidence>
<dbReference type="GO" id="GO:0005730">
    <property type="term" value="C:nucleolus"/>
    <property type="evidence" value="ECO:0007669"/>
    <property type="project" value="UniProtKB-SubCell"/>
</dbReference>
<keyword evidence="4" id="KW-0963">Cytoplasm</keyword>
<evidence type="ECO:0000256" key="1">
    <source>
        <dbReference type="ARBA" id="ARBA00004496"/>
    </source>
</evidence>
<dbReference type="CDD" id="cd11367">
    <property type="entry name" value="RNase_PH_RRP42"/>
    <property type="match status" value="1"/>
</dbReference>
<dbReference type="PANTHER" id="PTHR11097">
    <property type="entry name" value="EXOSOME COMPLEX EXONUCLEASE RIBOSOMAL RNA PROCESSING PROTEIN"/>
    <property type="match status" value="1"/>
</dbReference>
<name>A0AAN5C7X6_9BILA</name>
<sequence>YQMDARLSDAEKVFIMHGVQEGLRNDGRSCGDYRPMWVERGVLSTTDGSSRVRIGDTDVLCGVKCELVECEDSSKETERLVFSVDCSANATPQFIGKGGDEYAEELADALHFAYDNESVIPDLAKLTLTSTHFWRLYVDVVILQYGGSVVDAASVAAKAALYDAEIIELVTRPADENKMTVDLPEGGVTWKLDLKSAPLISTVTKIGSTNVVDVTLEEETCSFASLFVGASVQKAGAEPLVTMTRQAGGGSLDAASIDEMIQMGVNAVARLDTLLMERLAAMEDEHPVPGQTFLS</sequence>
<evidence type="ECO:0000256" key="2">
    <source>
        <dbReference type="ARBA" id="ARBA00004604"/>
    </source>
</evidence>
<gene>
    <name evidence="8" type="ORF">PMAYCL1PPCAC_03392</name>
</gene>
<evidence type="ECO:0000259" key="7">
    <source>
        <dbReference type="Pfam" id="PF01138"/>
    </source>
</evidence>
<dbReference type="GO" id="GO:0071038">
    <property type="term" value="P:TRAMP-dependent tRNA surveillance pathway"/>
    <property type="evidence" value="ECO:0007669"/>
    <property type="project" value="TreeGrafter"/>
</dbReference>
<comment type="subcellular location">
    <subcellularLocation>
        <location evidence="1">Cytoplasm</location>
    </subcellularLocation>
    <subcellularLocation>
        <location evidence="2">Nucleus</location>
        <location evidence="2">Nucleolus</location>
    </subcellularLocation>
</comment>
<comment type="caution">
    <text evidence="8">The sequence shown here is derived from an EMBL/GenBank/DDBJ whole genome shotgun (WGS) entry which is preliminary data.</text>
</comment>
<evidence type="ECO:0000313" key="9">
    <source>
        <dbReference type="Proteomes" id="UP001328107"/>
    </source>
</evidence>
<dbReference type="GO" id="GO:0000177">
    <property type="term" value="C:cytoplasmic exosome (RNase complex)"/>
    <property type="evidence" value="ECO:0007669"/>
    <property type="project" value="TreeGrafter"/>
</dbReference>
<proteinExistence type="inferred from homology"/>
<dbReference type="AlphaFoldDB" id="A0AAN5C7X6"/>
<dbReference type="SUPFAM" id="SSF54211">
    <property type="entry name" value="Ribosomal protein S5 domain 2-like"/>
    <property type="match status" value="1"/>
</dbReference>
<keyword evidence="9" id="KW-1185">Reference proteome</keyword>
<evidence type="ECO:0000256" key="6">
    <source>
        <dbReference type="ARBA" id="ARBA00042523"/>
    </source>
</evidence>
<dbReference type="GO" id="GO:0034476">
    <property type="term" value="P:U5 snRNA 3'-end processing"/>
    <property type="evidence" value="ECO:0007669"/>
    <property type="project" value="TreeGrafter"/>
</dbReference>
<evidence type="ECO:0000256" key="4">
    <source>
        <dbReference type="ARBA" id="ARBA00022490"/>
    </source>
</evidence>
<evidence type="ECO:0000256" key="5">
    <source>
        <dbReference type="ARBA" id="ARBA00022835"/>
    </source>
</evidence>
<dbReference type="InterPro" id="IPR020568">
    <property type="entry name" value="Ribosomal_Su5_D2-typ_SF"/>
</dbReference>
<dbReference type="Gene3D" id="3.30.230.70">
    <property type="entry name" value="GHMP Kinase, N-terminal domain"/>
    <property type="match status" value="1"/>
</dbReference>
<dbReference type="GO" id="GO:0016075">
    <property type="term" value="P:rRNA catabolic process"/>
    <property type="evidence" value="ECO:0007669"/>
    <property type="project" value="TreeGrafter"/>
</dbReference>
<comment type="similarity">
    <text evidence="3">Belongs to the RNase PH family.</text>
</comment>
<protein>
    <recommendedName>
        <fullName evidence="6">Ribosomal RNA-processing protein 42</fullName>
    </recommendedName>
</protein>
<evidence type="ECO:0000313" key="8">
    <source>
        <dbReference type="EMBL" id="GMR33197.1"/>
    </source>
</evidence>
<dbReference type="GO" id="GO:0034473">
    <property type="term" value="P:U1 snRNA 3'-end processing"/>
    <property type="evidence" value="ECO:0007669"/>
    <property type="project" value="TreeGrafter"/>
</dbReference>
<keyword evidence="5" id="KW-0271">Exosome</keyword>
<dbReference type="Pfam" id="PF01138">
    <property type="entry name" value="RNase_PH"/>
    <property type="match status" value="1"/>
</dbReference>
<feature type="domain" description="Exoribonuclease phosphorolytic" evidence="7">
    <location>
        <begin position="33"/>
        <end position="166"/>
    </location>
</feature>
<dbReference type="InterPro" id="IPR036345">
    <property type="entry name" value="ExoRNase_PH_dom2_sf"/>
</dbReference>
<accession>A0AAN5C7X6</accession>
<dbReference type="GO" id="GO:0000176">
    <property type="term" value="C:nuclear exosome (RNase complex)"/>
    <property type="evidence" value="ECO:0007669"/>
    <property type="project" value="TreeGrafter"/>
</dbReference>
<dbReference type="InterPro" id="IPR027408">
    <property type="entry name" value="PNPase/RNase_PH_dom_sf"/>
</dbReference>
<dbReference type="SUPFAM" id="SSF55666">
    <property type="entry name" value="Ribonuclease PH domain 2-like"/>
    <property type="match status" value="1"/>
</dbReference>
<dbReference type="EMBL" id="BTRK01000001">
    <property type="protein sequence ID" value="GMR33197.1"/>
    <property type="molecule type" value="Genomic_DNA"/>
</dbReference>
<dbReference type="GO" id="GO:0071035">
    <property type="term" value="P:nuclear polyadenylation-dependent rRNA catabolic process"/>
    <property type="evidence" value="ECO:0007669"/>
    <property type="project" value="TreeGrafter"/>
</dbReference>
<reference evidence="9" key="1">
    <citation type="submission" date="2022-10" db="EMBL/GenBank/DDBJ databases">
        <title>Genome assembly of Pristionchus species.</title>
        <authorList>
            <person name="Yoshida K."/>
            <person name="Sommer R.J."/>
        </authorList>
    </citation>
    <scope>NUCLEOTIDE SEQUENCE [LARGE SCALE GENOMIC DNA]</scope>
    <source>
        <strain evidence="9">RS5460</strain>
    </source>
</reference>